<proteinExistence type="inferred from homology"/>
<dbReference type="EMBL" id="JBEFKJ010000004">
    <property type="protein sequence ID" value="KAL2046136.1"/>
    <property type="molecule type" value="Genomic_DNA"/>
</dbReference>
<accession>A0ABR4AKW3</accession>
<organism evidence="8 9">
    <name type="scientific">Stereocaulon virgatum</name>
    <dbReference type="NCBI Taxonomy" id="373712"/>
    <lineage>
        <taxon>Eukaryota</taxon>
        <taxon>Fungi</taxon>
        <taxon>Dikarya</taxon>
        <taxon>Ascomycota</taxon>
        <taxon>Pezizomycotina</taxon>
        <taxon>Lecanoromycetes</taxon>
        <taxon>OSLEUM clade</taxon>
        <taxon>Lecanoromycetidae</taxon>
        <taxon>Lecanorales</taxon>
        <taxon>Lecanorineae</taxon>
        <taxon>Stereocaulaceae</taxon>
        <taxon>Stereocaulon</taxon>
    </lineage>
</organism>
<comment type="caution">
    <text evidence="8">The sequence shown here is derived from an EMBL/GenBank/DDBJ whole genome shotgun (WGS) entry which is preliminary data.</text>
</comment>
<dbReference type="InterPro" id="IPR008984">
    <property type="entry name" value="SMAD_FHA_dom_sf"/>
</dbReference>
<dbReference type="InterPro" id="IPR000253">
    <property type="entry name" value="FHA_dom"/>
</dbReference>
<evidence type="ECO:0000259" key="6">
    <source>
        <dbReference type="PROSITE" id="PS50006"/>
    </source>
</evidence>
<feature type="binding site" evidence="4">
    <location>
        <position position="319"/>
    </location>
    <ligand>
        <name>ATP</name>
        <dbReference type="ChEBI" id="CHEBI:30616"/>
    </ligand>
</feature>
<evidence type="ECO:0000256" key="5">
    <source>
        <dbReference type="SAM" id="MobiDB-lite"/>
    </source>
</evidence>
<feature type="domain" description="FHA" evidence="6">
    <location>
        <begin position="198"/>
        <end position="250"/>
    </location>
</feature>
<dbReference type="CDD" id="cd05117">
    <property type="entry name" value="STKc_CAMK"/>
    <property type="match status" value="1"/>
</dbReference>
<keyword evidence="3 4" id="KW-0067">ATP-binding</keyword>
<dbReference type="InterPro" id="IPR017441">
    <property type="entry name" value="Protein_kinase_ATP_BS"/>
</dbReference>
<feature type="compositionally biased region" description="Basic and acidic residues" evidence="5">
    <location>
        <begin position="55"/>
        <end position="67"/>
    </location>
</feature>
<dbReference type="Pfam" id="PF00069">
    <property type="entry name" value="Pkinase"/>
    <property type="match status" value="1"/>
</dbReference>
<protein>
    <recommendedName>
        <fullName evidence="10">Pkinase-domain-containing protein</fullName>
    </recommendedName>
</protein>
<dbReference type="SMART" id="SM00220">
    <property type="entry name" value="S_TKc"/>
    <property type="match status" value="1"/>
</dbReference>
<dbReference type="Gene3D" id="2.60.200.20">
    <property type="match status" value="1"/>
</dbReference>
<feature type="compositionally biased region" description="Basic and acidic residues" evidence="5">
    <location>
        <begin position="1"/>
        <end position="10"/>
    </location>
</feature>
<name>A0ABR4AKW3_9LECA</name>
<reference evidence="8 9" key="1">
    <citation type="submission" date="2024-09" db="EMBL/GenBank/DDBJ databases">
        <title>Rethinking Asexuality: The Enigmatic Case of Functional Sexual Genes in Lepraria (Stereocaulaceae).</title>
        <authorList>
            <person name="Doellman M."/>
            <person name="Sun Y."/>
            <person name="Barcenas-Pena A."/>
            <person name="Lumbsch H.T."/>
            <person name="Grewe F."/>
        </authorList>
    </citation>
    <scope>NUCLEOTIDE SEQUENCE [LARGE SCALE GENOMIC DNA]</scope>
    <source>
        <strain evidence="8 9">Mercado 3170</strain>
    </source>
</reference>
<dbReference type="PROSITE" id="PS00108">
    <property type="entry name" value="PROTEIN_KINASE_ST"/>
    <property type="match status" value="1"/>
</dbReference>
<feature type="region of interest" description="Disordered" evidence="5">
    <location>
        <begin position="1"/>
        <end position="106"/>
    </location>
</feature>
<dbReference type="SMART" id="SM00240">
    <property type="entry name" value="FHA"/>
    <property type="match status" value="1"/>
</dbReference>
<dbReference type="PROSITE" id="PS50011">
    <property type="entry name" value="PROTEIN_KINASE_DOM"/>
    <property type="match status" value="1"/>
</dbReference>
<dbReference type="Proteomes" id="UP001590950">
    <property type="component" value="Unassembled WGS sequence"/>
</dbReference>
<feature type="region of interest" description="Disordered" evidence="5">
    <location>
        <begin position="636"/>
        <end position="678"/>
    </location>
</feature>
<comment type="similarity">
    <text evidence="1">Belongs to the protein kinase superfamily. CAMK Ser/Thr protein kinase family. CHEK2 subfamily.</text>
</comment>
<dbReference type="InterPro" id="IPR000719">
    <property type="entry name" value="Prot_kinase_dom"/>
</dbReference>
<dbReference type="InterPro" id="IPR008271">
    <property type="entry name" value="Ser/Thr_kinase_AS"/>
</dbReference>
<evidence type="ECO:0000256" key="1">
    <source>
        <dbReference type="ARBA" id="ARBA00005575"/>
    </source>
</evidence>
<dbReference type="PROSITE" id="PS00107">
    <property type="entry name" value="PROTEIN_KINASE_ATP"/>
    <property type="match status" value="1"/>
</dbReference>
<keyword evidence="2 4" id="KW-0547">Nucleotide-binding</keyword>
<feature type="compositionally biased region" description="Basic and acidic residues" evidence="5">
    <location>
        <begin position="664"/>
        <end position="678"/>
    </location>
</feature>
<evidence type="ECO:0000256" key="2">
    <source>
        <dbReference type="ARBA" id="ARBA00022741"/>
    </source>
</evidence>
<evidence type="ECO:0000256" key="4">
    <source>
        <dbReference type="PROSITE-ProRule" id="PRU10141"/>
    </source>
</evidence>
<dbReference type="PANTHER" id="PTHR24347">
    <property type="entry name" value="SERINE/THREONINE-PROTEIN KINASE"/>
    <property type="match status" value="1"/>
</dbReference>
<gene>
    <name evidence="8" type="ORF">N7G274_001583</name>
</gene>
<feature type="compositionally biased region" description="Polar residues" evidence="5">
    <location>
        <begin position="32"/>
        <end position="41"/>
    </location>
</feature>
<dbReference type="PROSITE" id="PS50006">
    <property type="entry name" value="FHA_DOMAIN"/>
    <property type="match status" value="1"/>
</dbReference>
<dbReference type="InterPro" id="IPR011009">
    <property type="entry name" value="Kinase-like_dom_sf"/>
</dbReference>
<dbReference type="Pfam" id="PF00498">
    <property type="entry name" value="FHA"/>
    <property type="match status" value="1"/>
</dbReference>
<keyword evidence="9" id="KW-1185">Reference proteome</keyword>
<dbReference type="Gene3D" id="1.10.510.10">
    <property type="entry name" value="Transferase(Phosphotransferase) domain 1"/>
    <property type="match status" value="1"/>
</dbReference>
<dbReference type="SUPFAM" id="SSF56112">
    <property type="entry name" value="Protein kinase-like (PK-like)"/>
    <property type="match status" value="1"/>
</dbReference>
<feature type="compositionally biased region" description="Polar residues" evidence="5">
    <location>
        <begin position="90"/>
        <end position="106"/>
    </location>
</feature>
<evidence type="ECO:0000256" key="3">
    <source>
        <dbReference type="ARBA" id="ARBA00022840"/>
    </source>
</evidence>
<sequence>MVPKAAEKSSLKRGRHSTGEEVDTKKPRRSQRISSLTQTTPLKEKNKSYLPSPLTHKESTASEDYKEQTASPPEGRPSQIRHRTPPSTTPPNFTQISSPPNDTQAFSQLVVPPKSLSHEVEDEDAEGVWGYLVPIDDVFGDTLVLKTRSACPAPYPNTDFAKGTKKREKGHHGKINFNVEEEQYEKEKRITGFPSGGYLIGRHLECDRQLDLPTISNRHCLIFNENKNGKAVAVVEDLSSNGTFVNEAIIGRNKRRELENADEISVLDQARFMFYYPRNRDSSAFRQQYRILQQLGKGHFATVYLCVERASGMQFAVKKFEKRQGDSGRSQTDGLQQEIGVLKAVSHPNVLCLKDTFDEEEGVYIVLELAPEGELFNTIVMKQKLTEEEARKVFIQLFQGIKYLHERNIVHRDIKPENILLADKDLSVKLADFGLAKIIGEESFTTTLCGTPSYVAPEILENSRHRKYTRAVDIWSLGVVLYICLCGFPPFSDELWTEEHPYTLSQQIKMGRFDYPSPYWDSVGDPALDLIDRMLTVDVEQRITIEECLEHPWITQTHLNPADSTDGLTGAMDQLDFSKRKIARERTLLSDLNEVKVSKVIEWDDKKAPVKVFNKNPDGKRVHNTQMKSAINGHVPRPEEPPAAHQQPEAFMGLGGKGDQILFENDRGSRYQPDEVPK</sequence>
<evidence type="ECO:0000313" key="8">
    <source>
        <dbReference type="EMBL" id="KAL2046136.1"/>
    </source>
</evidence>
<dbReference type="SUPFAM" id="SSF49879">
    <property type="entry name" value="SMAD/FHA domain"/>
    <property type="match status" value="1"/>
</dbReference>
<feature type="domain" description="Protein kinase" evidence="7">
    <location>
        <begin position="289"/>
        <end position="554"/>
    </location>
</feature>
<evidence type="ECO:0008006" key="10">
    <source>
        <dbReference type="Google" id="ProtNLM"/>
    </source>
</evidence>
<evidence type="ECO:0000313" key="9">
    <source>
        <dbReference type="Proteomes" id="UP001590950"/>
    </source>
</evidence>
<evidence type="ECO:0000259" key="7">
    <source>
        <dbReference type="PROSITE" id="PS50011"/>
    </source>
</evidence>